<proteinExistence type="predicted"/>
<dbReference type="InterPro" id="IPR008927">
    <property type="entry name" value="6-PGluconate_DH-like_C_sf"/>
</dbReference>
<dbReference type="SUPFAM" id="SSF51735">
    <property type="entry name" value="NAD(P)-binding Rossmann-fold domains"/>
    <property type="match status" value="1"/>
</dbReference>
<feature type="domain" description="Putative oxidoreductase/dehydrogenase Rossmann-like" evidence="1">
    <location>
        <begin position="2"/>
        <end position="106"/>
    </location>
</feature>
<evidence type="ECO:0000313" key="3">
    <source>
        <dbReference type="EMBL" id="MBK0380934.1"/>
    </source>
</evidence>
<dbReference type="Gene3D" id="1.10.1040.20">
    <property type="entry name" value="ProC-like, C-terminal domain"/>
    <property type="match status" value="1"/>
</dbReference>
<dbReference type="InterPro" id="IPR036291">
    <property type="entry name" value="NAD(P)-bd_dom_sf"/>
</dbReference>
<dbReference type="SUPFAM" id="SSF48179">
    <property type="entry name" value="6-phosphogluconate dehydrogenase C-terminal domain-like"/>
    <property type="match status" value="1"/>
</dbReference>
<dbReference type="Pfam" id="PF10727">
    <property type="entry name" value="Rossmann-like"/>
    <property type="match status" value="1"/>
</dbReference>
<sequence length="260" mass="28751">MRITIIGSGNVATHLSAALKNAGHKIVQVYSRNINKANLLAYHVAAEPIDDIVLIDANTDIFIIAVNDDAVGEIARQLAGFDILMAHTSGSVGISTLQAFTDNAGVFYPLQTFSTTKELDFRQVPLCVEGADELITKTLEELARTVSNNVYQVNSEQRKILHLSAVFACNFTNHLYGVAQQLLAEHNMDFNMLRPLIAETADKVKQHLPAEVQTGPAVRKDEQTMQKHLQMLDNSPQLQELYRLLSQDIIKNTNGRNGDK</sequence>
<evidence type="ECO:0000259" key="2">
    <source>
        <dbReference type="Pfam" id="PF10728"/>
    </source>
</evidence>
<gene>
    <name evidence="3" type="ORF">I5M19_16535</name>
</gene>
<protein>
    <submittedName>
        <fullName evidence="3">DUF2520 domain-containing protein</fullName>
    </submittedName>
</protein>
<keyword evidence="4" id="KW-1185">Reference proteome</keyword>
<dbReference type="InterPro" id="IPR018931">
    <property type="entry name" value="DUF2520"/>
</dbReference>
<evidence type="ECO:0000313" key="4">
    <source>
        <dbReference type="Proteomes" id="UP000613193"/>
    </source>
</evidence>
<accession>A0A934UP04</accession>
<comment type="caution">
    <text evidence="3">The sequence shown here is derived from an EMBL/GenBank/DDBJ whole genome shotgun (WGS) entry which is preliminary data.</text>
</comment>
<dbReference type="PANTHER" id="PTHR40459">
    <property type="entry name" value="CONSERVED HYPOTHETICAL ALANINE AND LEUCINE RICH PROTEIN"/>
    <property type="match status" value="1"/>
</dbReference>
<dbReference type="Proteomes" id="UP000613193">
    <property type="component" value="Unassembled WGS sequence"/>
</dbReference>
<evidence type="ECO:0000259" key="1">
    <source>
        <dbReference type="Pfam" id="PF10727"/>
    </source>
</evidence>
<dbReference type="RefSeq" id="WP_200067464.1">
    <property type="nucleotide sequence ID" value="NZ_JAEHFW010000003.1"/>
</dbReference>
<reference evidence="3" key="1">
    <citation type="submission" date="2020-12" db="EMBL/GenBank/DDBJ databases">
        <title>Bacterial novel species Mucilaginibacter sp. SD-g isolated from soil.</title>
        <authorList>
            <person name="Jung H.-Y."/>
        </authorList>
    </citation>
    <scope>NUCLEOTIDE SEQUENCE</scope>
    <source>
        <strain evidence="3">SD-g</strain>
    </source>
</reference>
<feature type="domain" description="DUF2520" evidence="2">
    <location>
        <begin position="124"/>
        <end position="248"/>
    </location>
</feature>
<dbReference type="InterPro" id="IPR019665">
    <property type="entry name" value="OxRdtase/DH_put_Rossmann_dom"/>
</dbReference>
<organism evidence="3 4">
    <name type="scientific">Mucilaginibacter segetis</name>
    <dbReference type="NCBI Taxonomy" id="2793071"/>
    <lineage>
        <taxon>Bacteria</taxon>
        <taxon>Pseudomonadati</taxon>
        <taxon>Bacteroidota</taxon>
        <taxon>Sphingobacteriia</taxon>
        <taxon>Sphingobacteriales</taxon>
        <taxon>Sphingobacteriaceae</taxon>
        <taxon>Mucilaginibacter</taxon>
    </lineage>
</organism>
<dbReference type="InterPro" id="IPR037108">
    <property type="entry name" value="TM1727-like_C_sf"/>
</dbReference>
<dbReference type="Gene3D" id="3.40.50.720">
    <property type="entry name" value="NAD(P)-binding Rossmann-like Domain"/>
    <property type="match status" value="1"/>
</dbReference>
<dbReference type="Pfam" id="PF10728">
    <property type="entry name" value="DUF2520"/>
    <property type="match status" value="1"/>
</dbReference>
<dbReference type="EMBL" id="JAEHFW010000003">
    <property type="protein sequence ID" value="MBK0380934.1"/>
    <property type="molecule type" value="Genomic_DNA"/>
</dbReference>
<dbReference type="PANTHER" id="PTHR40459:SF1">
    <property type="entry name" value="CONSERVED HYPOTHETICAL ALANINE AND LEUCINE RICH PROTEIN"/>
    <property type="match status" value="1"/>
</dbReference>
<name>A0A934UP04_9SPHI</name>
<dbReference type="AlphaFoldDB" id="A0A934UP04"/>